<dbReference type="RefSeq" id="XP_004181125.1">
    <property type="nucleotide sequence ID" value="XM_004181077.1"/>
</dbReference>
<organism evidence="2 3">
    <name type="scientific">Henningerozyma blattae (strain ATCC 34711 / CBS 6284 / DSM 70876 / NBRC 10599 / NRRL Y-10934 / UCD 77-7)</name>
    <name type="common">Yeast</name>
    <name type="synonym">Tetrapisispora blattae</name>
    <dbReference type="NCBI Taxonomy" id="1071380"/>
    <lineage>
        <taxon>Eukaryota</taxon>
        <taxon>Fungi</taxon>
        <taxon>Dikarya</taxon>
        <taxon>Ascomycota</taxon>
        <taxon>Saccharomycotina</taxon>
        <taxon>Saccharomycetes</taxon>
        <taxon>Saccharomycetales</taxon>
        <taxon>Saccharomycetaceae</taxon>
        <taxon>Henningerozyma</taxon>
    </lineage>
</organism>
<evidence type="ECO:0008006" key="4">
    <source>
        <dbReference type="Google" id="ProtNLM"/>
    </source>
</evidence>
<dbReference type="AlphaFoldDB" id="I2H5F4"/>
<dbReference type="KEGG" id="tbl:TBLA_0F00610"/>
<feature type="compositionally biased region" description="Polar residues" evidence="1">
    <location>
        <begin position="131"/>
        <end position="165"/>
    </location>
</feature>
<dbReference type="GO" id="GO:0000994">
    <property type="term" value="F:RNA polymerase III core binding"/>
    <property type="evidence" value="ECO:0007669"/>
    <property type="project" value="EnsemblFungi"/>
</dbReference>
<dbReference type="Gene3D" id="3.40.1000.50">
    <property type="entry name" value="Repressor of RNA polymerase III transcription Maf1"/>
    <property type="match status" value="1"/>
</dbReference>
<sequence length="409" mass="47043">MKFIDELDIERLNQTLNFETNDCIISGGCDIFTTKAVASDRKLYKTIEDHLDVLLKENEQFNSLHSKDPRDSKETSPVESKDSTEEAANINSFWVQKRRISVSTDHHHHMHHNQVSNKLNQQNLKELIDNTSQSKPQRNTSNGDQAYLSSSSGETSTKQVNNKSTPTDKKVSKKKQNQKTRRHSSLNDAPPNISLGPFGPINEASSRKTFAYLIAILNASYPDHDFSLIEPTDFIQSNLITLKSKFENSLISMGNNTTIQQQLNNNINMWEILNNHMDLNDCLIYNYNPKEKSFLDDEPGNLWNQFWFLFNKKRKRVLFLYLICSRINRDLHSNNPSSSSLFPFHSNNFRALKNDAEGLLILDDHNRRKDLYEGEYDLTTEDANDFAIADDDIDVDIDDDDSDFDPLNN</sequence>
<dbReference type="STRING" id="1071380.I2H5F4"/>
<protein>
    <recommendedName>
        <fullName evidence="4">Repressor of RNA polymerase III transcription MAF1</fullName>
    </recommendedName>
</protein>
<dbReference type="GO" id="GO:0005737">
    <property type="term" value="C:cytoplasm"/>
    <property type="evidence" value="ECO:0007669"/>
    <property type="project" value="EnsemblFungi"/>
</dbReference>
<gene>
    <name evidence="2" type="primary">TBLA0F00610</name>
    <name evidence="2" type="ORF">TBLA_0F00610</name>
</gene>
<feature type="compositionally biased region" description="Basic and acidic residues" evidence="1">
    <location>
        <begin position="62"/>
        <end position="84"/>
    </location>
</feature>
<dbReference type="InterPro" id="IPR038564">
    <property type="entry name" value="Maf1_sf"/>
</dbReference>
<dbReference type="GO" id="GO:0005730">
    <property type="term" value="C:nucleolus"/>
    <property type="evidence" value="ECO:0007669"/>
    <property type="project" value="EnsemblFungi"/>
</dbReference>
<dbReference type="HOGENOM" id="CLU_037043_2_1_1"/>
<dbReference type="GeneID" id="14496714"/>
<keyword evidence="3" id="KW-1185">Reference proteome</keyword>
<dbReference type="OMA" id="INIGPFG"/>
<accession>I2H5F4</accession>
<dbReference type="PANTHER" id="PTHR22504">
    <property type="entry name" value="REPRESSOR OF RNA POLYMERASE III TRANSCRIPTION MAF1"/>
    <property type="match status" value="1"/>
</dbReference>
<dbReference type="GO" id="GO:0016480">
    <property type="term" value="P:negative regulation of transcription by RNA polymerase III"/>
    <property type="evidence" value="ECO:0007669"/>
    <property type="project" value="EnsemblFungi"/>
</dbReference>
<dbReference type="PANTHER" id="PTHR22504:SF0">
    <property type="entry name" value="REPRESSOR OF RNA POLYMERASE III TRANSCRIPTION MAF1 HOMOLOG"/>
    <property type="match status" value="1"/>
</dbReference>
<dbReference type="OrthoDB" id="277029at2759"/>
<feature type="compositionally biased region" description="Basic residues" evidence="1">
    <location>
        <begin position="171"/>
        <end position="184"/>
    </location>
</feature>
<dbReference type="eggNOG" id="KOG3104">
    <property type="taxonomic scope" value="Eukaryota"/>
</dbReference>
<evidence type="ECO:0000313" key="3">
    <source>
        <dbReference type="Proteomes" id="UP000002866"/>
    </source>
</evidence>
<reference evidence="2 3" key="1">
    <citation type="journal article" date="2011" name="Proc. Natl. Acad. Sci. U.S.A.">
        <title>Evolutionary erosion of yeast sex chromosomes by mating-type switching accidents.</title>
        <authorList>
            <person name="Gordon J.L."/>
            <person name="Armisen D."/>
            <person name="Proux-Wera E."/>
            <person name="Oheigeartaigh S.S."/>
            <person name="Byrne K.P."/>
            <person name="Wolfe K.H."/>
        </authorList>
    </citation>
    <scope>NUCLEOTIDE SEQUENCE [LARGE SCALE GENOMIC DNA]</scope>
    <source>
        <strain evidence="3">ATCC 34711 / CBS 6284 / DSM 70876 / NBRC 10599 / NRRL Y-10934 / UCD 77-7</strain>
    </source>
</reference>
<dbReference type="InterPro" id="IPR015257">
    <property type="entry name" value="Maf1"/>
</dbReference>
<evidence type="ECO:0000313" key="2">
    <source>
        <dbReference type="EMBL" id="CCH61606.1"/>
    </source>
</evidence>
<dbReference type="InParanoid" id="I2H5F4"/>
<dbReference type="FunCoup" id="I2H5F4">
    <property type="interactions" value="123"/>
</dbReference>
<name>I2H5F4_HENB6</name>
<dbReference type="Pfam" id="PF09174">
    <property type="entry name" value="Maf1"/>
    <property type="match status" value="1"/>
</dbReference>
<feature type="region of interest" description="Disordered" evidence="1">
    <location>
        <begin position="131"/>
        <end position="200"/>
    </location>
</feature>
<feature type="region of interest" description="Disordered" evidence="1">
    <location>
        <begin position="62"/>
        <end position="90"/>
    </location>
</feature>
<dbReference type="EMBL" id="HE806321">
    <property type="protein sequence ID" value="CCH61606.1"/>
    <property type="molecule type" value="Genomic_DNA"/>
</dbReference>
<evidence type="ECO:0000256" key="1">
    <source>
        <dbReference type="SAM" id="MobiDB-lite"/>
    </source>
</evidence>
<proteinExistence type="predicted"/>
<dbReference type="Proteomes" id="UP000002866">
    <property type="component" value="Chromosome 6"/>
</dbReference>